<feature type="transmembrane region" description="Helical" evidence="1">
    <location>
        <begin position="563"/>
        <end position="583"/>
    </location>
</feature>
<feature type="chain" id="PRO_5035727594" description="Receptor L-domain domain-containing protein" evidence="2">
    <location>
        <begin position="19"/>
        <end position="590"/>
    </location>
</feature>
<keyword evidence="1" id="KW-0472">Membrane</keyword>
<organism evidence="4 5">
    <name type="scientific">Caenorhabditis auriculariae</name>
    <dbReference type="NCBI Taxonomy" id="2777116"/>
    <lineage>
        <taxon>Eukaryota</taxon>
        <taxon>Metazoa</taxon>
        <taxon>Ecdysozoa</taxon>
        <taxon>Nematoda</taxon>
        <taxon>Chromadorea</taxon>
        <taxon>Rhabditida</taxon>
        <taxon>Rhabditina</taxon>
        <taxon>Rhabditomorpha</taxon>
        <taxon>Rhabditoidea</taxon>
        <taxon>Rhabditidae</taxon>
        <taxon>Peloderinae</taxon>
        <taxon>Caenorhabditis</taxon>
    </lineage>
</organism>
<reference evidence="4" key="1">
    <citation type="submission" date="2020-10" db="EMBL/GenBank/DDBJ databases">
        <authorList>
            <person name="Kikuchi T."/>
        </authorList>
    </citation>
    <scope>NUCLEOTIDE SEQUENCE</scope>
    <source>
        <strain evidence="4">NKZ352</strain>
    </source>
</reference>
<dbReference type="AlphaFoldDB" id="A0A8S1H982"/>
<dbReference type="Pfam" id="PF01030">
    <property type="entry name" value="Recep_L_domain"/>
    <property type="match status" value="1"/>
</dbReference>
<dbReference type="SUPFAM" id="SSF52058">
    <property type="entry name" value="L domain-like"/>
    <property type="match status" value="2"/>
</dbReference>
<evidence type="ECO:0000256" key="1">
    <source>
        <dbReference type="SAM" id="Phobius"/>
    </source>
</evidence>
<evidence type="ECO:0000313" key="4">
    <source>
        <dbReference type="EMBL" id="CAD6192619.1"/>
    </source>
</evidence>
<keyword evidence="5" id="KW-1185">Reference proteome</keyword>
<accession>A0A8S1H982</accession>
<keyword evidence="1" id="KW-1133">Transmembrane helix</keyword>
<name>A0A8S1H982_9PELO</name>
<dbReference type="InterPro" id="IPR036941">
    <property type="entry name" value="Rcpt_L-dom_sf"/>
</dbReference>
<keyword evidence="2" id="KW-0732">Signal</keyword>
<protein>
    <recommendedName>
        <fullName evidence="3">Receptor L-domain domain-containing protein</fullName>
    </recommendedName>
</protein>
<evidence type="ECO:0000256" key="2">
    <source>
        <dbReference type="SAM" id="SignalP"/>
    </source>
</evidence>
<keyword evidence="1" id="KW-0812">Transmembrane</keyword>
<comment type="caution">
    <text evidence="4">The sequence shown here is derived from an EMBL/GenBank/DDBJ whole genome shotgun (WGS) entry which is preliminary data.</text>
</comment>
<feature type="domain" description="Receptor L-domain" evidence="3">
    <location>
        <begin position="420"/>
        <end position="527"/>
    </location>
</feature>
<dbReference type="Proteomes" id="UP000835052">
    <property type="component" value="Unassembled WGS sequence"/>
</dbReference>
<evidence type="ECO:0000313" key="5">
    <source>
        <dbReference type="Proteomes" id="UP000835052"/>
    </source>
</evidence>
<feature type="signal peptide" evidence="2">
    <location>
        <begin position="1"/>
        <end position="18"/>
    </location>
</feature>
<sequence>MELFSLIIHIFGLQFVASRSAVNESRCYLRWESDLRSDKLFKNNPFSNCTIARSIKFINTDLTNDEIIKLLENITKLESSEPSRTVNITFSKNRNLGGKIFSVLFKNMTLSNSSKLKLDIFDADNHCMNLPKMNSNASVKGVSPLICNVAPEFTRNRVYNLGNQVRKLESLFLGIVGPFGTRRFFTNVQEIGTLTKKSSPVFTISKTNFECYRSFPNLKKLIIHKPEDIKLEAKEHCCMDKEDLAKINEVVQFPNGTDFKLTQKCGWSKSAKTDFSREVHHGPLQIDSSDNLTQLALLRSILDGNLILSSKLKSKNLAFLAFLREIRCNDKNIAAVEIGNLGLEEFDLPSLTLIRNCSMRFQYTGSFYKGSETFSVDTGFMDEKQRFYHFDSFQLVPKTCLSNDTMWKSMRSISLRFRSCTTILGDVVIDGLSLSLDNSMVKVLTEMMRTVRVIEGRLIVRNLKVTKFPSFQTLKEVHAGDVDVAVQVLNNPHLRSLSMFLPVITARNQSAILLLFKNNPKLCREKSRAFLFGKRFVSIDSGKHSCSSDNDVFDGDYETIALIIYYGCVAFSFVILSITFFSFGPSNLED</sequence>
<proteinExistence type="predicted"/>
<gene>
    <name evidence="4" type="ORF">CAUJ_LOCUS8538</name>
</gene>
<dbReference type="EMBL" id="CAJGYM010000028">
    <property type="protein sequence ID" value="CAD6192619.1"/>
    <property type="molecule type" value="Genomic_DNA"/>
</dbReference>
<dbReference type="InterPro" id="IPR000494">
    <property type="entry name" value="Rcpt_L-dom"/>
</dbReference>
<evidence type="ECO:0000259" key="3">
    <source>
        <dbReference type="Pfam" id="PF01030"/>
    </source>
</evidence>
<dbReference type="Gene3D" id="3.80.20.20">
    <property type="entry name" value="Receptor L-domain"/>
    <property type="match status" value="1"/>
</dbReference>